<dbReference type="OrthoDB" id="6711776at2"/>
<keyword evidence="1" id="KW-0732">Signal</keyword>
<feature type="domain" description="DUF4468" evidence="2">
    <location>
        <begin position="32"/>
        <end position="128"/>
    </location>
</feature>
<reference evidence="3 4" key="1">
    <citation type="submission" date="2006-10" db="EMBL/GenBank/DDBJ databases">
        <title>Complete sequence of chromosome of Pelobacter propionicus DSM 2379.</title>
        <authorList>
            <consortium name="US DOE Joint Genome Institute"/>
            <person name="Copeland A."/>
            <person name="Lucas S."/>
            <person name="Lapidus A."/>
            <person name="Barry K."/>
            <person name="Detter J.C."/>
            <person name="Glavina del Rio T."/>
            <person name="Hammon N."/>
            <person name="Israni S."/>
            <person name="Dalin E."/>
            <person name="Tice H."/>
            <person name="Pitluck S."/>
            <person name="Saunders E."/>
            <person name="Brettin T."/>
            <person name="Bruce D."/>
            <person name="Han C."/>
            <person name="Tapia R."/>
            <person name="Schmutz J."/>
            <person name="Larimer F."/>
            <person name="Land M."/>
            <person name="Hauser L."/>
            <person name="Kyrpides N."/>
            <person name="Kim E."/>
            <person name="Lovley D."/>
            <person name="Richardson P."/>
        </authorList>
    </citation>
    <scope>NUCLEOTIDE SEQUENCE [LARGE SCALE GENOMIC DNA]</scope>
    <source>
        <strain evidence="4">DSM 2379 / NBRC 103807 / OttBd1</strain>
    </source>
</reference>
<feature type="signal peptide" evidence="1">
    <location>
        <begin position="1"/>
        <end position="21"/>
    </location>
</feature>
<dbReference type="HOGENOM" id="CLU_1487709_0_0_7"/>
<proteinExistence type="predicted"/>
<dbReference type="Gene3D" id="3.30.530.80">
    <property type="match status" value="1"/>
</dbReference>
<dbReference type="Proteomes" id="UP000006732">
    <property type="component" value="Chromosome"/>
</dbReference>
<evidence type="ECO:0000313" key="3">
    <source>
        <dbReference type="EMBL" id="ABK98462.1"/>
    </source>
</evidence>
<dbReference type="EMBL" id="CP000482">
    <property type="protein sequence ID" value="ABK98462.1"/>
    <property type="molecule type" value="Genomic_DNA"/>
</dbReference>
<evidence type="ECO:0000256" key="1">
    <source>
        <dbReference type="SAM" id="SignalP"/>
    </source>
</evidence>
<keyword evidence="4" id="KW-1185">Reference proteome</keyword>
<organism evidence="3 4">
    <name type="scientific">Pelobacter propionicus (strain DSM 2379 / NBRC 103807 / OttBd1)</name>
    <dbReference type="NCBI Taxonomy" id="338966"/>
    <lineage>
        <taxon>Bacteria</taxon>
        <taxon>Pseudomonadati</taxon>
        <taxon>Thermodesulfobacteriota</taxon>
        <taxon>Desulfuromonadia</taxon>
        <taxon>Desulfuromonadales</taxon>
        <taxon>Desulfuromonadaceae</taxon>
        <taxon>Pelobacter</taxon>
    </lineage>
</organism>
<dbReference type="Pfam" id="PF14730">
    <property type="entry name" value="DUF4468"/>
    <property type="match status" value="1"/>
</dbReference>
<protein>
    <recommendedName>
        <fullName evidence="2">DUF4468 domain-containing protein</fullName>
    </recommendedName>
</protein>
<evidence type="ECO:0000313" key="4">
    <source>
        <dbReference type="Proteomes" id="UP000006732"/>
    </source>
</evidence>
<accession>A1AM92</accession>
<dbReference type="RefSeq" id="WP_011734774.1">
    <property type="nucleotide sequence ID" value="NC_008609.1"/>
</dbReference>
<dbReference type="eggNOG" id="ENOG5033A7Q">
    <property type="taxonomic scope" value="Bacteria"/>
</dbReference>
<feature type="chain" id="PRO_5002631790" description="DUF4468 domain-containing protein" evidence="1">
    <location>
        <begin position="22"/>
        <end position="181"/>
    </location>
</feature>
<dbReference type="KEGG" id="ppd:Ppro_0833"/>
<gene>
    <name evidence="3" type="ordered locus">Ppro_0833</name>
</gene>
<dbReference type="PROSITE" id="PS51257">
    <property type="entry name" value="PROKAR_LIPOPROTEIN"/>
    <property type="match status" value="1"/>
</dbReference>
<evidence type="ECO:0000259" key="2">
    <source>
        <dbReference type="Pfam" id="PF14730"/>
    </source>
</evidence>
<dbReference type="AlphaFoldDB" id="A1AM92"/>
<sequence length="181" mass="20429">MMRIMATVMVFALLLAGCAAVQPLPPEQLVIQTVVDAPTVSKERIFEKSKIWFAQTFRQSMAGGWQQNSTRTVIQYENGEKGVLIANAAILYPLGRYSEAYKEGWEVRFTLREEVKEGKARLTFSNLNLFVPTVFCGNAYAGSTSSYEKRLNSEEYGKVKPLLLYLAEQLGAYLVVPEKEW</sequence>
<name>A1AM92_PELPD</name>
<dbReference type="InterPro" id="IPR027823">
    <property type="entry name" value="DUF4468"/>
</dbReference>